<feature type="domain" description="ABC transporter" evidence="4">
    <location>
        <begin position="4"/>
        <end position="212"/>
    </location>
</feature>
<evidence type="ECO:0000256" key="2">
    <source>
        <dbReference type="ARBA" id="ARBA00022840"/>
    </source>
</evidence>
<dbReference type="SMART" id="SM00382">
    <property type="entry name" value="AAA"/>
    <property type="match status" value="2"/>
</dbReference>
<evidence type="ECO:0000256" key="1">
    <source>
        <dbReference type="ARBA" id="ARBA00022741"/>
    </source>
</evidence>
<dbReference type="PANTHER" id="PTHR42855">
    <property type="entry name" value="ABC TRANSPORTER ATP-BINDING SUBUNIT"/>
    <property type="match status" value="1"/>
</dbReference>
<dbReference type="SUPFAM" id="SSF52540">
    <property type="entry name" value="P-loop containing nucleoside triphosphate hydrolases"/>
    <property type="match status" value="2"/>
</dbReference>
<evidence type="ECO:0000256" key="3">
    <source>
        <dbReference type="SAM" id="MobiDB-lite"/>
    </source>
</evidence>
<dbReference type="GO" id="GO:0016887">
    <property type="term" value="F:ATP hydrolysis activity"/>
    <property type="evidence" value="ECO:0007669"/>
    <property type="project" value="InterPro"/>
</dbReference>
<dbReference type="CDD" id="cd03221">
    <property type="entry name" value="ABCF_EF-3"/>
    <property type="match status" value="2"/>
</dbReference>
<dbReference type="InterPro" id="IPR027417">
    <property type="entry name" value="P-loop_NTPase"/>
</dbReference>
<dbReference type="InterPro" id="IPR003593">
    <property type="entry name" value="AAA+_ATPase"/>
</dbReference>
<feature type="domain" description="ABC transporter" evidence="4">
    <location>
        <begin position="296"/>
        <end position="497"/>
    </location>
</feature>
<dbReference type="GO" id="GO:0005524">
    <property type="term" value="F:ATP binding"/>
    <property type="evidence" value="ECO:0007669"/>
    <property type="project" value="UniProtKB-KW"/>
</dbReference>
<dbReference type="Gene3D" id="3.40.50.300">
    <property type="entry name" value="P-loop containing nucleotide triphosphate hydrolases"/>
    <property type="match status" value="2"/>
</dbReference>
<evidence type="ECO:0000313" key="6">
    <source>
        <dbReference type="Proteomes" id="UP000824260"/>
    </source>
</evidence>
<sequence length="497" mass="54782">MSMIHIQDLCFAYDGAPHSVFEGLSLELDDGWNLALTGRNGRGKTTLLKLLCGELDAGGCIHARSQFKRFPFAVADASLPTGAAMAAVCDAEDWRIEREAGLIGLRESALAQPFDTLSGGERAKALLAVLFLSEGCVPLIDEPTNHLDAAGRRVLGRYLARKHGFILASHDRDLLDACCDHVLALEAGGAVLLRGGFSDYLREYERRQALERAEDARLRGEIRRLDEAARRAGEWAGQAEKAKHRTSDSDGRPERGYQGHKAAKLVKRAKGIERRREQAVEQKSTLLRHVEEAGEVRLRPLEYHAERLCGLENATVRLGTRAVLDGASLEVRRGERIALLGGNGCGKTTALRALLGEIVPEAGRAWRGGGLRISYVPQDASFLRGRLRDLAGEHGVDVTQFFTILRKLGFSRERLEADADGLSDGQKKKVLLALSLCESAHLYIWDEPLNYIDALSRVQIEELILRCQPTLVFVEHDAAFVRRVATRCVRLEGSAEE</sequence>
<dbReference type="InterPro" id="IPR017871">
    <property type="entry name" value="ABC_transporter-like_CS"/>
</dbReference>
<reference evidence="5" key="1">
    <citation type="submission" date="2020-10" db="EMBL/GenBank/DDBJ databases">
        <authorList>
            <person name="Gilroy R."/>
        </authorList>
    </citation>
    <scope>NUCLEOTIDE SEQUENCE</scope>
    <source>
        <strain evidence="5">ChiSjej6B24-2974</strain>
    </source>
</reference>
<dbReference type="Proteomes" id="UP000824260">
    <property type="component" value="Unassembled WGS sequence"/>
</dbReference>
<name>A0A9D0ZNB8_9FIRM</name>
<dbReference type="PROSITE" id="PS50893">
    <property type="entry name" value="ABC_TRANSPORTER_2"/>
    <property type="match status" value="2"/>
</dbReference>
<keyword evidence="2 5" id="KW-0067">ATP-binding</keyword>
<dbReference type="InterPro" id="IPR003439">
    <property type="entry name" value="ABC_transporter-like_ATP-bd"/>
</dbReference>
<dbReference type="InterPro" id="IPR051309">
    <property type="entry name" value="ABCF_ATPase"/>
</dbReference>
<comment type="caution">
    <text evidence="5">The sequence shown here is derived from an EMBL/GenBank/DDBJ whole genome shotgun (WGS) entry which is preliminary data.</text>
</comment>
<feature type="region of interest" description="Disordered" evidence="3">
    <location>
        <begin position="233"/>
        <end position="258"/>
    </location>
</feature>
<accession>A0A9D0ZNB8</accession>
<dbReference type="Pfam" id="PF00005">
    <property type="entry name" value="ABC_tran"/>
    <property type="match status" value="2"/>
</dbReference>
<evidence type="ECO:0000313" key="5">
    <source>
        <dbReference type="EMBL" id="HIQ83670.1"/>
    </source>
</evidence>
<dbReference type="EMBL" id="DVFZ01000104">
    <property type="protein sequence ID" value="HIQ83670.1"/>
    <property type="molecule type" value="Genomic_DNA"/>
</dbReference>
<dbReference type="PANTHER" id="PTHR42855:SF2">
    <property type="entry name" value="DRUG RESISTANCE ABC TRANSPORTER,ATP-BINDING PROTEIN"/>
    <property type="match status" value="1"/>
</dbReference>
<proteinExistence type="predicted"/>
<dbReference type="PROSITE" id="PS00211">
    <property type="entry name" value="ABC_TRANSPORTER_1"/>
    <property type="match status" value="1"/>
</dbReference>
<evidence type="ECO:0000259" key="4">
    <source>
        <dbReference type="PROSITE" id="PS50893"/>
    </source>
</evidence>
<dbReference type="AlphaFoldDB" id="A0A9D0ZNB8"/>
<keyword evidence="1" id="KW-0547">Nucleotide-binding</keyword>
<gene>
    <name evidence="5" type="ORF">IAA52_11280</name>
</gene>
<protein>
    <submittedName>
        <fullName evidence="5">ABC-F family ATP-binding cassette domain-containing protein</fullName>
    </submittedName>
</protein>
<dbReference type="NCBIfam" id="NF000355">
    <property type="entry name" value="ribo_prot_ABC_F"/>
    <property type="match status" value="1"/>
</dbReference>
<organism evidence="5 6">
    <name type="scientific">Candidatus Pullichristensenella stercorigallinarum</name>
    <dbReference type="NCBI Taxonomy" id="2840909"/>
    <lineage>
        <taxon>Bacteria</taxon>
        <taxon>Bacillati</taxon>
        <taxon>Bacillota</taxon>
        <taxon>Clostridia</taxon>
        <taxon>Candidatus Pullichristensenella</taxon>
    </lineage>
</organism>
<reference evidence="5" key="2">
    <citation type="journal article" date="2021" name="PeerJ">
        <title>Extensive microbial diversity within the chicken gut microbiome revealed by metagenomics and culture.</title>
        <authorList>
            <person name="Gilroy R."/>
            <person name="Ravi A."/>
            <person name="Getino M."/>
            <person name="Pursley I."/>
            <person name="Horton D.L."/>
            <person name="Alikhan N.F."/>
            <person name="Baker D."/>
            <person name="Gharbi K."/>
            <person name="Hall N."/>
            <person name="Watson M."/>
            <person name="Adriaenssens E.M."/>
            <person name="Foster-Nyarko E."/>
            <person name="Jarju S."/>
            <person name="Secka A."/>
            <person name="Antonio M."/>
            <person name="Oren A."/>
            <person name="Chaudhuri R.R."/>
            <person name="La Ragione R."/>
            <person name="Hildebrand F."/>
            <person name="Pallen M.J."/>
        </authorList>
    </citation>
    <scope>NUCLEOTIDE SEQUENCE</scope>
    <source>
        <strain evidence="5">ChiSjej6B24-2974</strain>
    </source>
</reference>
<feature type="compositionally biased region" description="Basic and acidic residues" evidence="3">
    <location>
        <begin position="245"/>
        <end position="257"/>
    </location>
</feature>